<organism evidence="1 2">
    <name type="scientific">Sus scrofa</name>
    <name type="common">Pig</name>
    <dbReference type="NCBI Taxonomy" id="9823"/>
    <lineage>
        <taxon>Eukaryota</taxon>
        <taxon>Metazoa</taxon>
        <taxon>Chordata</taxon>
        <taxon>Craniata</taxon>
        <taxon>Vertebrata</taxon>
        <taxon>Euteleostomi</taxon>
        <taxon>Mammalia</taxon>
        <taxon>Eutheria</taxon>
        <taxon>Laurasiatheria</taxon>
        <taxon>Artiodactyla</taxon>
        <taxon>Suina</taxon>
        <taxon>Suidae</taxon>
        <taxon>Sus</taxon>
    </lineage>
</organism>
<sequence>MQPLWRTVWRFLRKLNIELPYDLAIPLLGIYPDKITLQKDTCTHMFTAALFTIAKTWKQPKCPSTDEWMKKIWYIYTMEYYSAIKNNEIMPFAATEMQLEILILSELSRKEKDKFYMISLICGI</sequence>
<reference evidence="1" key="2">
    <citation type="submission" date="2025-08" db="UniProtKB">
        <authorList>
            <consortium name="Ensembl"/>
        </authorList>
    </citation>
    <scope>IDENTIFICATION</scope>
</reference>
<dbReference type="Proteomes" id="UP000008227">
    <property type="component" value="Chromosome X"/>
</dbReference>
<keyword evidence="2" id="KW-1185">Reference proteome</keyword>
<evidence type="ECO:0000313" key="1">
    <source>
        <dbReference type="Ensembl" id="ENSSSCP00000074793.1"/>
    </source>
</evidence>
<evidence type="ECO:0000313" key="2">
    <source>
        <dbReference type="Proteomes" id="UP000008227"/>
    </source>
</evidence>
<name>A0A8W4F7N7_PIG</name>
<dbReference type="GeneTree" id="ENSGT01150000286925"/>
<dbReference type="Ensembl" id="ENSSSCT00000094830.1">
    <property type="protein sequence ID" value="ENSSSCP00000074793.1"/>
    <property type="gene ID" value="ENSSSCG00000060641.1"/>
</dbReference>
<protein>
    <submittedName>
        <fullName evidence="1">Uncharacterized protein</fullName>
    </submittedName>
</protein>
<reference evidence="1" key="3">
    <citation type="submission" date="2025-09" db="UniProtKB">
        <authorList>
            <consortium name="Ensembl"/>
        </authorList>
    </citation>
    <scope>IDENTIFICATION</scope>
</reference>
<proteinExistence type="predicted"/>
<accession>A0A8W4F7N7</accession>
<dbReference type="AlphaFoldDB" id="A0A8W4F7N7"/>
<reference evidence="1" key="1">
    <citation type="journal article" date="2020" name="Gigascience">
        <title>An improved pig reference genome sequence to enable pig genetics and genomics research.</title>
        <authorList>
            <person name="Warr A."/>
            <person name="Affara N."/>
            <person name="Aken B."/>
            <person name="Beiki H."/>
            <person name="Bickhart D.M."/>
            <person name="Billis K."/>
            <person name="Chow W."/>
            <person name="Eory L."/>
            <person name="Finlayson H.A."/>
            <person name="Flicek P."/>
            <person name="Giron C.G."/>
            <person name="Griffin D.K."/>
            <person name="Hall R."/>
            <person name="Hannum G."/>
            <person name="Hourlier T."/>
            <person name="Howe K."/>
            <person name="Hume D.A."/>
            <person name="Izuogu O."/>
            <person name="Kim K."/>
            <person name="Koren S."/>
            <person name="Liu H."/>
            <person name="Manchanda N."/>
            <person name="Martin F.J."/>
            <person name="Nonneman D.J."/>
            <person name="O'Connor R.E."/>
            <person name="Phillippy A.M."/>
            <person name="Rohrer G.A."/>
            <person name="Rosen B.D."/>
            <person name="Rund L.A."/>
            <person name="Sargent C.A."/>
            <person name="Schook L.B."/>
            <person name="Schroeder S.G."/>
            <person name="Schwartz A.S."/>
            <person name="Skinner B.M."/>
            <person name="Talbot R."/>
            <person name="Tseng E."/>
            <person name="Tuggle C.K."/>
            <person name="Watson M."/>
            <person name="Smith T.P.L."/>
            <person name="Archibald A.L."/>
        </authorList>
    </citation>
    <scope>NUCLEOTIDE SEQUENCE [LARGE SCALE GENOMIC DNA]</scope>
    <source>
        <strain evidence="1">Duroc</strain>
    </source>
</reference>